<evidence type="ECO:0000256" key="3">
    <source>
        <dbReference type="ARBA" id="ARBA00022989"/>
    </source>
</evidence>
<dbReference type="InterPro" id="IPR007016">
    <property type="entry name" value="O-antigen_ligase-rel_domated"/>
</dbReference>
<reference evidence="8" key="2">
    <citation type="submission" date="2020-02" db="EMBL/GenBank/DDBJ databases">
        <authorList>
            <person name="Matsumoto Y."/>
            <person name="Motooka D."/>
            <person name="Nakamura S."/>
        </authorList>
    </citation>
    <scope>NUCLEOTIDE SEQUENCE</scope>
    <source>
        <strain evidence="8">JCM 13671</strain>
    </source>
</reference>
<evidence type="ECO:0000256" key="4">
    <source>
        <dbReference type="ARBA" id="ARBA00023136"/>
    </source>
</evidence>
<dbReference type="Pfam" id="PF04932">
    <property type="entry name" value="Wzy_C"/>
    <property type="match status" value="1"/>
</dbReference>
<feature type="region of interest" description="Disordered" evidence="5">
    <location>
        <begin position="1"/>
        <end position="23"/>
    </location>
</feature>
<dbReference type="GO" id="GO:0016020">
    <property type="term" value="C:membrane"/>
    <property type="evidence" value="ECO:0007669"/>
    <property type="project" value="UniProtKB-SubCell"/>
</dbReference>
<evidence type="ECO:0000256" key="5">
    <source>
        <dbReference type="SAM" id="MobiDB-lite"/>
    </source>
</evidence>
<reference evidence="8" key="1">
    <citation type="journal article" date="2019" name="Emerg. Microbes Infect.">
        <title>Comprehensive subspecies identification of 175 nontuberculous mycobacteria species based on 7547 genomic profiles.</title>
        <authorList>
            <person name="Matsumoto Y."/>
            <person name="Kinjo T."/>
            <person name="Motooka D."/>
            <person name="Nabeya D."/>
            <person name="Jung N."/>
            <person name="Uechi K."/>
            <person name="Horii T."/>
            <person name="Iida T."/>
            <person name="Fujita J."/>
            <person name="Nakamura S."/>
        </authorList>
    </citation>
    <scope>NUCLEOTIDE SEQUENCE [LARGE SCALE GENOMIC DNA]</scope>
    <source>
        <strain evidence="8">JCM 13671</strain>
    </source>
</reference>
<gene>
    <name evidence="8" type="ORF">MCNF_34780</name>
</gene>
<sequence length="450" mass="47566">MSPQPPVAGTHDDTDAAQPPATLADSARSTTPWLLALLCFVLPAVPVYVVLAGPLKGNGSPARLLSVIMLGLVALGFVVIRRTGPTRRINPGVLILLTYLLLWLITYGVGVMSADNYTISTNRTRALIALVCHVGVGLYVLGRVRTPRDHRIVLGSLLAGLAFACLVGFLQGVSSVDLRYLFQPPGFVLNTDDLQLSERAGAARVRGTSQHPIEFSVLAAITLPLALYMAQTARTRNAKVAAGVAAVIAVLALPASISRTGIIAVGAAMAFYMLAFKVRQIAPAVAALVIAIACYAAAFPTIMNALWSTISGSSEDASIEGRTKDYASVAELLRSHPLFGVGLGGSEPTVFGYLDNEWMQSVVQGGLVGLTAMTLLMVGAVFGIAASLRRAGSREERVRSYMLGAIAIGILTSSFTFDLFSFEQTALVFFIVFALLWAPFTVPADRSEIG</sequence>
<evidence type="ECO:0000256" key="2">
    <source>
        <dbReference type="ARBA" id="ARBA00022692"/>
    </source>
</evidence>
<evidence type="ECO:0000313" key="9">
    <source>
        <dbReference type="Proteomes" id="UP000466931"/>
    </source>
</evidence>
<feature type="transmembrane region" description="Helical" evidence="6">
    <location>
        <begin position="261"/>
        <end position="278"/>
    </location>
</feature>
<feature type="transmembrane region" description="Helical" evidence="6">
    <location>
        <begin position="61"/>
        <end position="80"/>
    </location>
</feature>
<evidence type="ECO:0000256" key="6">
    <source>
        <dbReference type="SAM" id="Phobius"/>
    </source>
</evidence>
<feature type="transmembrane region" description="Helical" evidence="6">
    <location>
        <begin position="285"/>
        <end position="307"/>
    </location>
</feature>
<keyword evidence="3 6" id="KW-1133">Transmembrane helix</keyword>
<dbReference type="RefSeq" id="WP_085148898.1">
    <property type="nucleotide sequence ID" value="NZ_AP022612.1"/>
</dbReference>
<dbReference type="OrthoDB" id="5243524at2"/>
<accession>A0A7I7Y132</accession>
<proteinExistence type="predicted"/>
<feature type="transmembrane region" description="Helical" evidence="6">
    <location>
        <begin position="426"/>
        <end position="444"/>
    </location>
</feature>
<name>A0A7I7Y132_9MYCO</name>
<evidence type="ECO:0000313" key="8">
    <source>
        <dbReference type="EMBL" id="BBZ34873.1"/>
    </source>
</evidence>
<dbReference type="Proteomes" id="UP000466931">
    <property type="component" value="Chromosome"/>
</dbReference>
<evidence type="ECO:0000259" key="7">
    <source>
        <dbReference type="Pfam" id="PF04932"/>
    </source>
</evidence>
<evidence type="ECO:0000256" key="1">
    <source>
        <dbReference type="ARBA" id="ARBA00004141"/>
    </source>
</evidence>
<dbReference type="AlphaFoldDB" id="A0A7I7Y132"/>
<feature type="transmembrane region" description="Helical" evidence="6">
    <location>
        <begin position="33"/>
        <end position="55"/>
    </location>
</feature>
<feature type="domain" description="O-antigen ligase-related" evidence="7">
    <location>
        <begin position="245"/>
        <end position="372"/>
    </location>
</feature>
<comment type="subcellular location">
    <subcellularLocation>
        <location evidence="1">Membrane</location>
        <topology evidence="1">Multi-pass membrane protein</topology>
    </subcellularLocation>
</comment>
<keyword evidence="2 6" id="KW-0812">Transmembrane</keyword>
<organism evidence="8 9">
    <name type="scientific">Mycolicibacterium confluentis</name>
    <dbReference type="NCBI Taxonomy" id="28047"/>
    <lineage>
        <taxon>Bacteria</taxon>
        <taxon>Bacillati</taxon>
        <taxon>Actinomycetota</taxon>
        <taxon>Actinomycetes</taxon>
        <taxon>Mycobacteriales</taxon>
        <taxon>Mycobacteriaceae</taxon>
        <taxon>Mycolicibacterium</taxon>
    </lineage>
</organism>
<keyword evidence="9" id="KW-1185">Reference proteome</keyword>
<dbReference type="EMBL" id="AP022612">
    <property type="protein sequence ID" value="BBZ34873.1"/>
    <property type="molecule type" value="Genomic_DNA"/>
</dbReference>
<feature type="transmembrane region" description="Helical" evidence="6">
    <location>
        <begin position="153"/>
        <end position="173"/>
    </location>
</feature>
<feature type="transmembrane region" description="Helical" evidence="6">
    <location>
        <begin position="400"/>
        <end position="420"/>
    </location>
</feature>
<feature type="transmembrane region" description="Helical" evidence="6">
    <location>
        <begin position="367"/>
        <end position="388"/>
    </location>
</feature>
<feature type="transmembrane region" description="Helical" evidence="6">
    <location>
        <begin position="124"/>
        <end position="141"/>
    </location>
</feature>
<feature type="transmembrane region" description="Helical" evidence="6">
    <location>
        <begin position="92"/>
        <end position="112"/>
    </location>
</feature>
<protein>
    <submittedName>
        <fullName evidence="8">O-antigen polymerase</fullName>
    </submittedName>
</protein>
<dbReference type="PANTHER" id="PTHR37422">
    <property type="entry name" value="TEICHURONIC ACID BIOSYNTHESIS PROTEIN TUAE"/>
    <property type="match status" value="1"/>
</dbReference>
<feature type="transmembrane region" description="Helical" evidence="6">
    <location>
        <begin position="213"/>
        <end position="230"/>
    </location>
</feature>
<dbReference type="PANTHER" id="PTHR37422:SF13">
    <property type="entry name" value="LIPOPOLYSACCHARIDE BIOSYNTHESIS PROTEIN PA4999-RELATED"/>
    <property type="match status" value="1"/>
</dbReference>
<feature type="transmembrane region" description="Helical" evidence="6">
    <location>
        <begin position="237"/>
        <end position="255"/>
    </location>
</feature>
<dbReference type="InterPro" id="IPR051533">
    <property type="entry name" value="WaaL-like"/>
</dbReference>
<keyword evidence="4 6" id="KW-0472">Membrane</keyword>